<dbReference type="AlphaFoldDB" id="A0A914QQ92"/>
<protein>
    <submittedName>
        <fullName evidence="3">F-box domain-containing protein</fullName>
    </submittedName>
</protein>
<name>A0A914QQ92_9BILA</name>
<evidence type="ECO:0000313" key="2">
    <source>
        <dbReference type="Proteomes" id="UP000887578"/>
    </source>
</evidence>
<reference evidence="3" key="1">
    <citation type="submission" date="2022-11" db="UniProtKB">
        <authorList>
            <consortium name="WormBaseParasite"/>
        </authorList>
    </citation>
    <scope>IDENTIFICATION</scope>
</reference>
<sequence>MLISQKFFDKCDPSYQAVITQLELDLSSTEANHLKEEFLENFSSKYIMPKEYWSLKLELANYLWSISEEQCSSFVLKGIYHFYYDRKNEVYISDGFYRKILHLSIKKFALMLPSKSRDYIKNALLYPHKHLEKFYKEYDEIATSPLSAALMKRHNEMKELYQRIKESENDLEKWFSLLFEANDKKFIIHNIEYRIGGDLLNKKLWKMYIKYLKEENDFYGLFHLYSKYCRFFLDDFEMKAEYEIEIKKYGENLVKPWIEVPWTGPYDFEGSEYWPDVYDREEKSNPNSAYISPIPTPMEPTGNFYDNIIPQEFSLPKPLIRYILDCTNDILLRKLHQTCKYIFLQKPTPICYSIEVPTNATSFINEALLLNDIEHPPLNNYLLTNSLFARNFGNINYNPFFLSSTIIPSLSQCIAKYIKIGFQKLTYNELKFFIGSGNVELLEMFDSKITDEKNENVPLEDILKLVPKIRHFQMTEIKCTPKTAEILANLNFQNKIKSLELIELYGTPLNIQAFKEFCIKNMDKTFGMTLDFQEDSVTDEFCLNFKEAMKDKKYFSEKSIHRMDIDIGTF</sequence>
<keyword evidence="1" id="KW-0175">Coiled coil</keyword>
<dbReference type="Proteomes" id="UP000887578">
    <property type="component" value="Unplaced"/>
</dbReference>
<accession>A0A914QQ92</accession>
<evidence type="ECO:0000256" key="1">
    <source>
        <dbReference type="SAM" id="Coils"/>
    </source>
</evidence>
<proteinExistence type="predicted"/>
<keyword evidence="2" id="KW-1185">Reference proteome</keyword>
<dbReference type="WBParaSite" id="PDA_v2.g604.t1">
    <property type="protein sequence ID" value="PDA_v2.g604.t1"/>
    <property type="gene ID" value="PDA_v2.g604"/>
</dbReference>
<organism evidence="2 3">
    <name type="scientific">Panagrolaimus davidi</name>
    <dbReference type="NCBI Taxonomy" id="227884"/>
    <lineage>
        <taxon>Eukaryota</taxon>
        <taxon>Metazoa</taxon>
        <taxon>Ecdysozoa</taxon>
        <taxon>Nematoda</taxon>
        <taxon>Chromadorea</taxon>
        <taxon>Rhabditida</taxon>
        <taxon>Tylenchina</taxon>
        <taxon>Panagrolaimomorpha</taxon>
        <taxon>Panagrolaimoidea</taxon>
        <taxon>Panagrolaimidae</taxon>
        <taxon>Panagrolaimus</taxon>
    </lineage>
</organism>
<feature type="coiled-coil region" evidence="1">
    <location>
        <begin position="150"/>
        <end position="177"/>
    </location>
</feature>
<evidence type="ECO:0000313" key="3">
    <source>
        <dbReference type="WBParaSite" id="PDA_v2.g604.t1"/>
    </source>
</evidence>